<protein>
    <submittedName>
        <fullName evidence="2">Uncharacterized protein</fullName>
    </submittedName>
</protein>
<evidence type="ECO:0000313" key="2">
    <source>
        <dbReference type="EMBL" id="SFB36201.1"/>
    </source>
</evidence>
<dbReference type="AlphaFoldDB" id="A0A1I1ADX4"/>
<sequence length="216" mass="24709">MNWIFLYLILLLLIIFILGNILFSIYKNAPAKLKFITSILLVMLILRYVSLILMFILQNVQNIYTLRLAVSLNLISIPCVLLLSYYIFLRRDGLKINFMFSILVSLSLLYFVVMKFVPISFKIHKVYGYLMNYSLNGWIEITYILILSLILMFCIVSYGSKGSISSGIIMVMVSVMLLIGESTLILLGFNVDHNTLIGEFMSLLVLNYALGTLKKV</sequence>
<keyword evidence="1" id="KW-0472">Membrane</keyword>
<dbReference type="Proteomes" id="UP000198619">
    <property type="component" value="Unassembled WGS sequence"/>
</dbReference>
<proteinExistence type="predicted"/>
<gene>
    <name evidence="2" type="ORF">SAMN04488528_103428</name>
</gene>
<feature type="transmembrane region" description="Helical" evidence="1">
    <location>
        <begin position="6"/>
        <end position="23"/>
    </location>
</feature>
<feature type="transmembrane region" description="Helical" evidence="1">
    <location>
        <begin position="96"/>
        <end position="117"/>
    </location>
</feature>
<keyword evidence="1" id="KW-0812">Transmembrane</keyword>
<keyword evidence="3" id="KW-1185">Reference proteome</keyword>
<evidence type="ECO:0000313" key="3">
    <source>
        <dbReference type="Proteomes" id="UP000198619"/>
    </source>
</evidence>
<feature type="transmembrane region" description="Helical" evidence="1">
    <location>
        <begin position="168"/>
        <end position="189"/>
    </location>
</feature>
<feature type="transmembrane region" description="Helical" evidence="1">
    <location>
        <begin position="137"/>
        <end position="156"/>
    </location>
</feature>
<dbReference type="EMBL" id="FOKI01000034">
    <property type="protein sequence ID" value="SFB36201.1"/>
    <property type="molecule type" value="Genomic_DNA"/>
</dbReference>
<feature type="transmembrane region" description="Helical" evidence="1">
    <location>
        <begin position="35"/>
        <end position="56"/>
    </location>
</feature>
<accession>A0A1I1ADX4</accession>
<organism evidence="2 3">
    <name type="scientific">Clostridium frigidicarnis</name>
    <dbReference type="NCBI Taxonomy" id="84698"/>
    <lineage>
        <taxon>Bacteria</taxon>
        <taxon>Bacillati</taxon>
        <taxon>Bacillota</taxon>
        <taxon>Clostridia</taxon>
        <taxon>Eubacteriales</taxon>
        <taxon>Clostridiaceae</taxon>
        <taxon>Clostridium</taxon>
    </lineage>
</organism>
<name>A0A1I1ADX4_9CLOT</name>
<reference evidence="2 3" key="1">
    <citation type="submission" date="2016-10" db="EMBL/GenBank/DDBJ databases">
        <authorList>
            <person name="de Groot N.N."/>
        </authorList>
    </citation>
    <scope>NUCLEOTIDE SEQUENCE [LARGE SCALE GENOMIC DNA]</scope>
    <source>
        <strain evidence="2 3">DSM 12271</strain>
    </source>
</reference>
<feature type="transmembrane region" description="Helical" evidence="1">
    <location>
        <begin position="68"/>
        <end position="89"/>
    </location>
</feature>
<keyword evidence="1" id="KW-1133">Transmembrane helix</keyword>
<dbReference type="STRING" id="84698.SAMN04488528_103428"/>
<evidence type="ECO:0000256" key="1">
    <source>
        <dbReference type="SAM" id="Phobius"/>
    </source>
</evidence>